<evidence type="ECO:0000256" key="8">
    <source>
        <dbReference type="HAMAP-Rule" id="MF_00316"/>
    </source>
</evidence>
<proteinExistence type="inferred from homology"/>
<sequence>MPPPSAHDAITGVILAGGRATRMGGADKGLVAVAGRPLIEWALAALQPQVDNVLISANRNLERYSGYGHPVIRDPLPDYPGPLAGILGAMRAASTDWILTLPCDDPLPPRDLLARLRTALTEQGAVVACAHDGVRPQPLHALLPTALAPDLADYLADGERRLWSWLTRHRLAHAHYNASTWPDLNLNTPEQRHHAEARLLASKGADGASPSRQ</sequence>
<dbReference type="CDD" id="cd02503">
    <property type="entry name" value="MobA"/>
    <property type="match status" value="1"/>
</dbReference>
<dbReference type="InterPro" id="IPR013482">
    <property type="entry name" value="Molybde_CF_guanTrfase"/>
</dbReference>
<feature type="binding site" evidence="8">
    <location>
        <begin position="15"/>
        <end position="17"/>
    </location>
    <ligand>
        <name>GTP</name>
        <dbReference type="ChEBI" id="CHEBI:37565"/>
    </ligand>
</feature>
<evidence type="ECO:0000256" key="2">
    <source>
        <dbReference type="ARBA" id="ARBA00022679"/>
    </source>
</evidence>
<evidence type="ECO:0000313" key="11">
    <source>
        <dbReference type="Proteomes" id="UP000075766"/>
    </source>
</evidence>
<comment type="caution">
    <text evidence="8">Lacks conserved residue(s) required for the propagation of feature annotation.</text>
</comment>
<evidence type="ECO:0000256" key="1">
    <source>
        <dbReference type="ARBA" id="ARBA00022490"/>
    </source>
</evidence>
<evidence type="ECO:0000256" key="4">
    <source>
        <dbReference type="ARBA" id="ARBA00022741"/>
    </source>
</evidence>
<dbReference type="PANTHER" id="PTHR19136:SF81">
    <property type="entry name" value="MOLYBDENUM COFACTOR GUANYLYLTRANSFERASE"/>
    <property type="match status" value="1"/>
</dbReference>
<dbReference type="NCBIfam" id="TIGR02665">
    <property type="entry name" value="molyb_mobA"/>
    <property type="match status" value="1"/>
</dbReference>
<keyword evidence="7 8" id="KW-0501">Molybdenum cofactor biosynthesis</keyword>
<evidence type="ECO:0000259" key="9">
    <source>
        <dbReference type="Pfam" id="PF12804"/>
    </source>
</evidence>
<feature type="binding site" evidence="8">
    <location>
        <position position="104"/>
    </location>
    <ligand>
        <name>Mg(2+)</name>
        <dbReference type="ChEBI" id="CHEBI:18420"/>
    </ligand>
</feature>
<evidence type="ECO:0000256" key="7">
    <source>
        <dbReference type="ARBA" id="ARBA00023150"/>
    </source>
</evidence>
<dbReference type="InterPro" id="IPR025877">
    <property type="entry name" value="MobA-like_NTP_Trfase"/>
</dbReference>
<dbReference type="Pfam" id="PF12804">
    <property type="entry name" value="NTP_transf_3"/>
    <property type="match status" value="1"/>
</dbReference>
<keyword evidence="6 8" id="KW-0342">GTP-binding</keyword>
<comment type="cofactor">
    <cofactor evidence="8">
        <name>Mg(2+)</name>
        <dbReference type="ChEBI" id="CHEBI:18420"/>
    </cofactor>
</comment>
<comment type="subcellular location">
    <subcellularLocation>
        <location evidence="8">Cytoplasm</location>
    </subcellularLocation>
</comment>
<dbReference type="RefSeq" id="WP_062271809.1">
    <property type="nucleotide sequence ID" value="NZ_LSYU01000013.1"/>
</dbReference>
<feature type="binding site" evidence="8">
    <location>
        <position position="28"/>
    </location>
    <ligand>
        <name>GTP</name>
        <dbReference type="ChEBI" id="CHEBI:37565"/>
    </ligand>
</feature>
<organism evidence="10 11">
    <name type="scientific">Marichromatium gracile</name>
    <name type="common">Chromatium gracile</name>
    <dbReference type="NCBI Taxonomy" id="1048"/>
    <lineage>
        <taxon>Bacteria</taxon>
        <taxon>Pseudomonadati</taxon>
        <taxon>Pseudomonadota</taxon>
        <taxon>Gammaproteobacteria</taxon>
        <taxon>Chromatiales</taxon>
        <taxon>Chromatiaceae</taxon>
        <taxon>Marichromatium</taxon>
    </lineage>
</organism>
<comment type="subunit">
    <text evidence="8">Monomer.</text>
</comment>
<comment type="domain">
    <text evidence="8">The N-terminal domain determines nucleotide recognition and specific binding, while the C-terminal domain determines the specific binding to the target protein.</text>
</comment>
<dbReference type="InterPro" id="IPR029044">
    <property type="entry name" value="Nucleotide-diphossugar_trans"/>
</dbReference>
<feature type="binding site" evidence="8">
    <location>
        <position position="104"/>
    </location>
    <ligand>
        <name>GTP</name>
        <dbReference type="ChEBI" id="CHEBI:37565"/>
    </ligand>
</feature>
<keyword evidence="4 8" id="KW-0547">Nucleotide-binding</keyword>
<dbReference type="EMBL" id="LSYU01000013">
    <property type="protein sequence ID" value="KXX66238.1"/>
    <property type="molecule type" value="Genomic_DNA"/>
</dbReference>
<dbReference type="PANTHER" id="PTHR19136">
    <property type="entry name" value="MOLYBDENUM COFACTOR GUANYLYLTRANSFERASE"/>
    <property type="match status" value="1"/>
</dbReference>
<comment type="catalytic activity">
    <reaction evidence="8">
        <text>Mo-molybdopterin + GTP + H(+) = Mo-molybdopterin guanine dinucleotide + diphosphate</text>
        <dbReference type="Rhea" id="RHEA:34243"/>
        <dbReference type="ChEBI" id="CHEBI:15378"/>
        <dbReference type="ChEBI" id="CHEBI:33019"/>
        <dbReference type="ChEBI" id="CHEBI:37565"/>
        <dbReference type="ChEBI" id="CHEBI:71302"/>
        <dbReference type="ChEBI" id="CHEBI:71310"/>
        <dbReference type="EC" id="2.7.7.77"/>
    </reaction>
</comment>
<comment type="function">
    <text evidence="8">Transfers a GMP moiety from GTP to Mo-molybdopterin (Mo-MPT) cofactor (Moco or molybdenum cofactor) to form Mo-molybdopterin guanine dinucleotide (Mo-MGD) cofactor.</text>
</comment>
<comment type="caution">
    <text evidence="10">The sequence shown here is derived from an EMBL/GenBank/DDBJ whole genome shotgun (WGS) entry which is preliminary data.</text>
</comment>
<dbReference type="HAMAP" id="MF_00316">
    <property type="entry name" value="MobA"/>
    <property type="match status" value="1"/>
</dbReference>
<reference evidence="10 11" key="1">
    <citation type="submission" date="2016-02" db="EMBL/GenBank/DDBJ databases">
        <title>Genome sequence of Marichromatium gracile YL-28, a purple sulfur bacterium.</title>
        <authorList>
            <person name="Zhao C."/>
            <person name="Hong X."/>
            <person name="Chen S."/>
            <person name="Yang S."/>
        </authorList>
    </citation>
    <scope>NUCLEOTIDE SEQUENCE [LARGE SCALE GENOMIC DNA]</scope>
    <source>
        <strain evidence="10 11">YL28</strain>
    </source>
</reference>
<comment type="similarity">
    <text evidence="8">Belongs to the MobA family.</text>
</comment>
<feature type="domain" description="MobA-like NTP transferase" evidence="9">
    <location>
        <begin position="12"/>
        <end position="169"/>
    </location>
</feature>
<keyword evidence="2 8" id="KW-0808">Transferase</keyword>
<feature type="binding site" evidence="8">
    <location>
        <position position="74"/>
    </location>
    <ligand>
        <name>GTP</name>
        <dbReference type="ChEBI" id="CHEBI:37565"/>
    </ligand>
</feature>
<dbReference type="Proteomes" id="UP000075766">
    <property type="component" value="Unassembled WGS sequence"/>
</dbReference>
<evidence type="ECO:0000256" key="6">
    <source>
        <dbReference type="ARBA" id="ARBA00023134"/>
    </source>
</evidence>
<gene>
    <name evidence="8" type="primary">mobA</name>
    <name evidence="10" type="ORF">AY586_06615</name>
</gene>
<evidence type="ECO:0000256" key="3">
    <source>
        <dbReference type="ARBA" id="ARBA00022723"/>
    </source>
</evidence>
<dbReference type="Gene3D" id="3.90.550.10">
    <property type="entry name" value="Spore Coat Polysaccharide Biosynthesis Protein SpsA, Chain A"/>
    <property type="match status" value="1"/>
</dbReference>
<keyword evidence="1 8" id="KW-0963">Cytoplasm</keyword>
<dbReference type="EC" id="2.7.7.77" evidence="8"/>
<dbReference type="SUPFAM" id="SSF53448">
    <property type="entry name" value="Nucleotide-diphospho-sugar transferases"/>
    <property type="match status" value="1"/>
</dbReference>
<keyword evidence="5 8" id="KW-0460">Magnesium</keyword>
<keyword evidence="3 8" id="KW-0479">Metal-binding</keyword>
<accession>A0ABR5VKJ0</accession>
<evidence type="ECO:0000256" key="5">
    <source>
        <dbReference type="ARBA" id="ARBA00022842"/>
    </source>
</evidence>
<protein>
    <recommendedName>
        <fullName evidence="8">Molybdenum cofactor guanylyltransferase</fullName>
        <shortName evidence="8">MoCo guanylyltransferase</shortName>
        <ecNumber evidence="8">2.7.7.77</ecNumber>
    </recommendedName>
    <alternativeName>
        <fullName evidence="8">GTP:molybdopterin guanylyltransferase</fullName>
    </alternativeName>
    <alternativeName>
        <fullName evidence="8">Mo-MPT guanylyltransferase</fullName>
    </alternativeName>
    <alternativeName>
        <fullName evidence="8">Molybdopterin guanylyltransferase</fullName>
    </alternativeName>
    <alternativeName>
        <fullName evidence="8">Molybdopterin-guanine dinucleotide synthase</fullName>
        <shortName evidence="8">MGD synthase</shortName>
    </alternativeName>
</protein>
<evidence type="ECO:0000313" key="10">
    <source>
        <dbReference type="EMBL" id="KXX66238.1"/>
    </source>
</evidence>
<keyword evidence="11" id="KW-1185">Reference proteome</keyword>
<name>A0ABR5VKJ0_MARGR</name>